<organism evidence="1 2">
    <name type="scientific">Janibacter indicus</name>
    <dbReference type="NCBI Taxonomy" id="857417"/>
    <lineage>
        <taxon>Bacteria</taxon>
        <taxon>Bacillati</taxon>
        <taxon>Actinomycetota</taxon>
        <taxon>Actinomycetes</taxon>
        <taxon>Micrococcales</taxon>
        <taxon>Intrasporangiaceae</taxon>
        <taxon>Janibacter</taxon>
    </lineage>
</organism>
<dbReference type="RefSeq" id="WP_084450565.1">
    <property type="nucleotide sequence ID" value="NZ_FWXN01000005.1"/>
</dbReference>
<dbReference type="OrthoDB" id="5178186at2"/>
<dbReference type="Pfam" id="PF19827">
    <property type="entry name" value="DUF6308"/>
    <property type="match status" value="1"/>
</dbReference>
<gene>
    <name evidence="1" type="ORF">SAMN06296429_105151</name>
</gene>
<evidence type="ECO:0000313" key="2">
    <source>
        <dbReference type="Proteomes" id="UP000192634"/>
    </source>
</evidence>
<name>A0A1W2A8K5_9MICO</name>
<evidence type="ECO:0000313" key="1">
    <source>
        <dbReference type="EMBL" id="SMC56970.1"/>
    </source>
</evidence>
<dbReference type="Proteomes" id="UP000192634">
    <property type="component" value="Unassembled WGS sequence"/>
</dbReference>
<dbReference type="AlphaFoldDB" id="A0A1W2A8K5"/>
<proteinExistence type="predicted"/>
<sequence>MSASTWRPDDDLSSRARIIALEIVSSSKAQGDLAAYYAVDGDYAGATFAGLGDNDPFRITPTDLLAVTSLSVSIPPLSVRRFTSAVLAPKVSRLLGALPTDVDIRSGEALAPAMSQFYDFVKSCLRRSTSDSSNGWVTASKICARKRPLLFPVRDSVVVDVLGLKGSYPDDWPVFAALMDDRELTDRVHALVGEVAENNGVDIGDPSLTLKHLDVLIWMHGIRQRKATTDASTPPPPD</sequence>
<dbReference type="InterPro" id="IPR046275">
    <property type="entry name" value="DUF6308"/>
</dbReference>
<reference evidence="1 2" key="1">
    <citation type="submission" date="2017-04" db="EMBL/GenBank/DDBJ databases">
        <authorList>
            <person name="Afonso C.L."/>
            <person name="Miller P.J."/>
            <person name="Scott M.A."/>
            <person name="Spackman E."/>
            <person name="Goraichik I."/>
            <person name="Dimitrov K.M."/>
            <person name="Suarez D.L."/>
            <person name="Swayne D.E."/>
        </authorList>
    </citation>
    <scope>NUCLEOTIDE SEQUENCE [LARGE SCALE GENOMIC DNA]</scope>
    <source>
        <strain evidence="1 2">CGMCC 1.12511</strain>
    </source>
</reference>
<dbReference type="EMBL" id="FWXN01000005">
    <property type="protein sequence ID" value="SMC56970.1"/>
    <property type="molecule type" value="Genomic_DNA"/>
</dbReference>
<protein>
    <submittedName>
        <fullName evidence="1">Uncharacterized protein</fullName>
    </submittedName>
</protein>
<accession>A0A1W2A8K5</accession>